<comment type="caution">
    <text evidence="2">The sequence shown here is derived from an EMBL/GenBank/DDBJ whole genome shotgun (WGS) entry which is preliminary data.</text>
</comment>
<feature type="transmembrane region" description="Helical" evidence="1">
    <location>
        <begin position="6"/>
        <end position="28"/>
    </location>
</feature>
<name>A0A261UWT1_9BORD</name>
<gene>
    <name evidence="2" type="ORF">CAL28_00880</name>
</gene>
<evidence type="ECO:0000256" key="1">
    <source>
        <dbReference type="SAM" id="Phobius"/>
    </source>
</evidence>
<dbReference type="AlphaFoldDB" id="A0A261UWT1"/>
<dbReference type="Proteomes" id="UP000215767">
    <property type="component" value="Unassembled WGS sequence"/>
</dbReference>
<accession>A0A261UWT1</accession>
<protein>
    <recommendedName>
        <fullName evidence="4">Cation/multidrug efflux pump</fullName>
    </recommendedName>
</protein>
<sequence>MIEGVAPSVWIAVVTIAALLIGFGLFLGKGGPRDAQGRRRFRLRPVRRLFGLLVLALACVSGMFAATLYQFFRLTADEPVARIALRERAPRQFVATAQWPGSKAPEDFPLRGDEWQIDARVVRWRLPALLAGVPPLYRLERLSGRYADPVADQSEPRTVYALGPPGMPDLGRLKQRFPGWLPFVDVQYGSAAYMPMFDGANYRVFMDPRGGLFIRPDDAATADALKQRGW</sequence>
<keyword evidence="3" id="KW-1185">Reference proteome</keyword>
<evidence type="ECO:0000313" key="2">
    <source>
        <dbReference type="EMBL" id="OZI66334.1"/>
    </source>
</evidence>
<keyword evidence="1" id="KW-1133">Transmembrane helix</keyword>
<dbReference type="EMBL" id="NEVS01000001">
    <property type="protein sequence ID" value="OZI66334.1"/>
    <property type="molecule type" value="Genomic_DNA"/>
</dbReference>
<dbReference type="OrthoDB" id="9156649at2"/>
<evidence type="ECO:0000313" key="3">
    <source>
        <dbReference type="Proteomes" id="UP000215767"/>
    </source>
</evidence>
<keyword evidence="1" id="KW-0472">Membrane</keyword>
<keyword evidence="1" id="KW-0812">Transmembrane</keyword>
<feature type="transmembrane region" description="Helical" evidence="1">
    <location>
        <begin position="49"/>
        <end position="72"/>
    </location>
</feature>
<dbReference type="RefSeq" id="WP_094839546.1">
    <property type="nucleotide sequence ID" value="NZ_NEVS01000001.1"/>
</dbReference>
<proteinExistence type="predicted"/>
<reference evidence="3" key="1">
    <citation type="submission" date="2017-05" db="EMBL/GenBank/DDBJ databases">
        <title>Complete and WGS of Bordetella genogroups.</title>
        <authorList>
            <person name="Spilker T."/>
            <person name="Lipuma J."/>
        </authorList>
    </citation>
    <scope>NUCLEOTIDE SEQUENCE [LARGE SCALE GENOMIC DNA]</scope>
    <source>
        <strain evidence="3">AU8856</strain>
    </source>
</reference>
<evidence type="ECO:0008006" key="4">
    <source>
        <dbReference type="Google" id="ProtNLM"/>
    </source>
</evidence>
<organism evidence="2 3">
    <name type="scientific">Bordetella genomosp. 11</name>
    <dbReference type="NCBI Taxonomy" id="1416808"/>
    <lineage>
        <taxon>Bacteria</taxon>
        <taxon>Pseudomonadati</taxon>
        <taxon>Pseudomonadota</taxon>
        <taxon>Betaproteobacteria</taxon>
        <taxon>Burkholderiales</taxon>
        <taxon>Alcaligenaceae</taxon>
        <taxon>Bordetella</taxon>
    </lineage>
</organism>